<comment type="catalytic activity">
    <reaction evidence="11">
        <text>tRNA(Phe) + L-phenylalanine + ATP = L-phenylalanyl-tRNA(Phe) + AMP + diphosphate + H(+)</text>
        <dbReference type="Rhea" id="RHEA:19413"/>
        <dbReference type="Rhea" id="RHEA-COMP:9668"/>
        <dbReference type="Rhea" id="RHEA-COMP:9699"/>
        <dbReference type="ChEBI" id="CHEBI:15378"/>
        <dbReference type="ChEBI" id="CHEBI:30616"/>
        <dbReference type="ChEBI" id="CHEBI:33019"/>
        <dbReference type="ChEBI" id="CHEBI:58095"/>
        <dbReference type="ChEBI" id="CHEBI:78442"/>
        <dbReference type="ChEBI" id="CHEBI:78531"/>
        <dbReference type="ChEBI" id="CHEBI:456215"/>
        <dbReference type="EC" id="6.1.1.20"/>
    </reaction>
</comment>
<dbReference type="STRING" id="1802727.A2937_02360"/>
<dbReference type="Proteomes" id="UP000177987">
    <property type="component" value="Unassembled WGS sequence"/>
</dbReference>
<evidence type="ECO:0000256" key="7">
    <source>
        <dbReference type="ARBA" id="ARBA00022840"/>
    </source>
</evidence>
<keyword evidence="5" id="KW-0479">Metal-binding</keyword>
<keyword evidence="7" id="KW-0067">ATP-binding</keyword>
<dbReference type="InterPro" id="IPR002319">
    <property type="entry name" value="Phenylalanyl-tRNA_Synthase"/>
</dbReference>
<organism evidence="13 14">
    <name type="scientific">Candidatus Yonathbacteria bacterium RIFCSPLOWO2_01_FULL_47_33b</name>
    <dbReference type="NCBI Taxonomy" id="1802727"/>
    <lineage>
        <taxon>Bacteria</taxon>
        <taxon>Candidatus Yonathiibacteriota</taxon>
    </lineage>
</organism>
<evidence type="ECO:0000256" key="5">
    <source>
        <dbReference type="ARBA" id="ARBA00022723"/>
    </source>
</evidence>
<protein>
    <recommendedName>
        <fullName evidence="2">phenylalanine--tRNA ligase</fullName>
        <ecNumber evidence="2">6.1.1.20</ecNumber>
    </recommendedName>
</protein>
<dbReference type="Gene3D" id="3.30.930.10">
    <property type="entry name" value="Bira Bifunctional Protein, Domain 2"/>
    <property type="match status" value="1"/>
</dbReference>
<dbReference type="GO" id="GO:0006432">
    <property type="term" value="P:phenylalanyl-tRNA aminoacylation"/>
    <property type="evidence" value="ECO:0007669"/>
    <property type="project" value="InterPro"/>
</dbReference>
<keyword evidence="8" id="KW-0460">Magnesium</keyword>
<evidence type="ECO:0000256" key="4">
    <source>
        <dbReference type="ARBA" id="ARBA00022598"/>
    </source>
</evidence>
<dbReference type="GO" id="GO:0005524">
    <property type="term" value="F:ATP binding"/>
    <property type="evidence" value="ECO:0007669"/>
    <property type="project" value="UniProtKB-KW"/>
</dbReference>
<evidence type="ECO:0000256" key="11">
    <source>
        <dbReference type="ARBA" id="ARBA00049255"/>
    </source>
</evidence>
<dbReference type="GO" id="GO:0004826">
    <property type="term" value="F:phenylalanine-tRNA ligase activity"/>
    <property type="evidence" value="ECO:0007669"/>
    <property type="project" value="UniProtKB-EC"/>
</dbReference>
<accession>A0A1G2SDJ2</accession>
<dbReference type="EC" id="6.1.1.20" evidence="2"/>
<dbReference type="CDD" id="cd00496">
    <property type="entry name" value="PheRS_alpha_core"/>
    <property type="match status" value="1"/>
</dbReference>
<keyword evidence="9" id="KW-0648">Protein biosynthesis</keyword>
<evidence type="ECO:0000256" key="10">
    <source>
        <dbReference type="ARBA" id="ARBA00023146"/>
    </source>
</evidence>
<name>A0A1G2SDJ2_9BACT</name>
<proteinExistence type="predicted"/>
<feature type="domain" description="Aminoacyl-transfer RNA synthetases class-II family profile" evidence="12">
    <location>
        <begin position="16"/>
        <end position="224"/>
    </location>
</feature>
<dbReference type="InterPro" id="IPR006195">
    <property type="entry name" value="aa-tRNA-synth_II"/>
</dbReference>
<evidence type="ECO:0000256" key="2">
    <source>
        <dbReference type="ARBA" id="ARBA00012814"/>
    </source>
</evidence>
<evidence type="ECO:0000259" key="12">
    <source>
        <dbReference type="PROSITE" id="PS50862"/>
    </source>
</evidence>
<gene>
    <name evidence="13" type="ORF">A2937_02360</name>
</gene>
<dbReference type="SUPFAM" id="SSF55681">
    <property type="entry name" value="Class II aaRS and biotin synthetases"/>
    <property type="match status" value="1"/>
</dbReference>
<comment type="subcellular location">
    <subcellularLocation>
        <location evidence="1">Cytoplasm</location>
    </subcellularLocation>
</comment>
<comment type="caution">
    <text evidence="13">The sequence shown here is derived from an EMBL/GenBank/DDBJ whole genome shotgun (WGS) entry which is preliminary data.</text>
</comment>
<keyword evidence="6" id="KW-0547">Nucleotide-binding</keyword>
<evidence type="ECO:0000313" key="14">
    <source>
        <dbReference type="Proteomes" id="UP000177987"/>
    </source>
</evidence>
<dbReference type="InterPro" id="IPR004529">
    <property type="entry name" value="Phe-tRNA-synth_IIc_asu"/>
</dbReference>
<dbReference type="Pfam" id="PF01409">
    <property type="entry name" value="tRNA-synt_2d"/>
    <property type="match status" value="1"/>
</dbReference>
<keyword evidence="4 13" id="KW-0436">Ligase</keyword>
<dbReference type="EMBL" id="MHUW01000021">
    <property type="protein sequence ID" value="OHA83025.1"/>
    <property type="molecule type" value="Genomic_DNA"/>
</dbReference>
<dbReference type="PROSITE" id="PS50862">
    <property type="entry name" value="AA_TRNA_LIGASE_II"/>
    <property type="match status" value="1"/>
</dbReference>
<dbReference type="GO" id="GO:0046872">
    <property type="term" value="F:metal ion binding"/>
    <property type="evidence" value="ECO:0007669"/>
    <property type="project" value="UniProtKB-KW"/>
</dbReference>
<evidence type="ECO:0000256" key="6">
    <source>
        <dbReference type="ARBA" id="ARBA00022741"/>
    </source>
</evidence>
<dbReference type="AlphaFoldDB" id="A0A1G2SDJ2"/>
<reference evidence="13 14" key="1">
    <citation type="journal article" date="2016" name="Nat. Commun.">
        <title>Thousands of microbial genomes shed light on interconnected biogeochemical processes in an aquifer system.</title>
        <authorList>
            <person name="Anantharaman K."/>
            <person name="Brown C.T."/>
            <person name="Hug L.A."/>
            <person name="Sharon I."/>
            <person name="Castelle C.J."/>
            <person name="Probst A.J."/>
            <person name="Thomas B.C."/>
            <person name="Singh A."/>
            <person name="Wilkins M.J."/>
            <person name="Karaoz U."/>
            <person name="Brodie E.L."/>
            <person name="Williams K.H."/>
            <person name="Hubbard S.S."/>
            <person name="Banfield J.F."/>
        </authorList>
    </citation>
    <scope>NUCLEOTIDE SEQUENCE [LARGE SCALE GENOMIC DNA]</scope>
</reference>
<dbReference type="InterPro" id="IPR045864">
    <property type="entry name" value="aa-tRNA-synth_II/BPL/LPL"/>
</dbReference>
<sequence length="246" mass="27641">MGDMEEKLKGHLHPLTQVMREIVDSFVAMGFEVADGSEVESEHYNFDALNVPKDHPARDMQDTFWVKDVPQTVLRTHTSAVQVHYMETHQPPFKIIVPGKVYRYEATDATHETQFHQIEGLVVSENVSLAHLKDILDEFFKRLYGATATVRMRPSYFPFVEPGVEIDVSCVKCSGAGCNVCKQTGWIEVMGAGVVHPNVLQAGGIDPRKYRGIAFGVGVDRLVMQKYGIDDVRLLYAGDLRLVNQF</sequence>
<evidence type="ECO:0000313" key="13">
    <source>
        <dbReference type="EMBL" id="OHA83025.1"/>
    </source>
</evidence>
<evidence type="ECO:0000256" key="8">
    <source>
        <dbReference type="ARBA" id="ARBA00022842"/>
    </source>
</evidence>
<dbReference type="PANTHER" id="PTHR11538:SF41">
    <property type="entry name" value="PHENYLALANINE--TRNA LIGASE, MITOCHONDRIAL"/>
    <property type="match status" value="1"/>
</dbReference>
<dbReference type="PANTHER" id="PTHR11538">
    <property type="entry name" value="PHENYLALANYL-TRNA SYNTHETASE"/>
    <property type="match status" value="1"/>
</dbReference>
<dbReference type="GO" id="GO:0005737">
    <property type="term" value="C:cytoplasm"/>
    <property type="evidence" value="ECO:0007669"/>
    <property type="project" value="UniProtKB-SubCell"/>
</dbReference>
<evidence type="ECO:0000256" key="9">
    <source>
        <dbReference type="ARBA" id="ARBA00022917"/>
    </source>
</evidence>
<dbReference type="NCBIfam" id="TIGR00468">
    <property type="entry name" value="pheS"/>
    <property type="match status" value="1"/>
</dbReference>
<evidence type="ECO:0000256" key="1">
    <source>
        <dbReference type="ARBA" id="ARBA00004496"/>
    </source>
</evidence>
<evidence type="ECO:0000256" key="3">
    <source>
        <dbReference type="ARBA" id="ARBA00022490"/>
    </source>
</evidence>
<keyword evidence="10" id="KW-0030">Aminoacyl-tRNA synthetase</keyword>
<keyword evidence="3" id="KW-0963">Cytoplasm</keyword>
<dbReference type="GO" id="GO:0000049">
    <property type="term" value="F:tRNA binding"/>
    <property type="evidence" value="ECO:0007669"/>
    <property type="project" value="InterPro"/>
</dbReference>